<keyword evidence="3" id="KW-0539">Nucleus</keyword>
<dbReference type="PANTHER" id="PTHR23336:SF17">
    <property type="entry name" value="MORC FAMILY CW-TYPE ZINC FINGER PROTEIN 3"/>
    <property type="match status" value="1"/>
</dbReference>
<feature type="domain" description="Morc S5" evidence="5">
    <location>
        <begin position="217"/>
        <end position="330"/>
    </location>
</feature>
<evidence type="ECO:0000256" key="2">
    <source>
        <dbReference type="ARBA" id="ARBA00023054"/>
    </source>
</evidence>
<feature type="coiled-coil region" evidence="4">
    <location>
        <begin position="463"/>
        <end position="525"/>
    </location>
</feature>
<organism evidence="6 7">
    <name type="scientific">Silurus meridionalis</name>
    <name type="common">Southern catfish</name>
    <name type="synonym">Silurus soldatovi meridionalis</name>
    <dbReference type="NCBI Taxonomy" id="175797"/>
    <lineage>
        <taxon>Eukaryota</taxon>
        <taxon>Metazoa</taxon>
        <taxon>Chordata</taxon>
        <taxon>Craniata</taxon>
        <taxon>Vertebrata</taxon>
        <taxon>Euteleostomi</taxon>
        <taxon>Actinopterygii</taxon>
        <taxon>Neopterygii</taxon>
        <taxon>Teleostei</taxon>
        <taxon>Ostariophysi</taxon>
        <taxon>Siluriformes</taxon>
        <taxon>Siluridae</taxon>
        <taxon>Silurus</taxon>
    </lineage>
</organism>
<evidence type="ECO:0000313" key="6">
    <source>
        <dbReference type="EMBL" id="KAF7709279.1"/>
    </source>
</evidence>
<dbReference type="Pfam" id="PF13589">
    <property type="entry name" value="HATPase_c_3"/>
    <property type="match status" value="1"/>
</dbReference>
<evidence type="ECO:0000256" key="3">
    <source>
        <dbReference type="ARBA" id="ARBA00023242"/>
    </source>
</evidence>
<comment type="subcellular location">
    <subcellularLocation>
        <location evidence="1">Nucleus</location>
    </subcellularLocation>
</comment>
<dbReference type="GO" id="GO:0016605">
    <property type="term" value="C:PML body"/>
    <property type="evidence" value="ECO:0007669"/>
    <property type="project" value="TreeGrafter"/>
</dbReference>
<evidence type="ECO:0000313" key="7">
    <source>
        <dbReference type="Proteomes" id="UP000606274"/>
    </source>
</evidence>
<dbReference type="Proteomes" id="UP000606274">
    <property type="component" value="Unassembled WGS sequence"/>
</dbReference>
<comment type="caution">
    <text evidence="6">The sequence shown here is derived from an EMBL/GenBank/DDBJ whole genome shotgun (WGS) entry which is preliminary data.</text>
</comment>
<name>A0A8T0BQA6_SILME</name>
<reference evidence="6" key="1">
    <citation type="submission" date="2020-08" db="EMBL/GenBank/DDBJ databases">
        <title>Chromosome-level assembly of Southern catfish (Silurus meridionalis) provides insights into visual adaptation to the nocturnal and benthic lifestyles.</title>
        <authorList>
            <person name="Zhang Y."/>
            <person name="Wang D."/>
            <person name="Peng Z."/>
        </authorList>
    </citation>
    <scope>NUCLEOTIDE SEQUENCE</scope>
    <source>
        <strain evidence="6">SWU-2019-XX</strain>
        <tissue evidence="6">Muscle</tissue>
    </source>
</reference>
<proteinExistence type="predicted"/>
<dbReference type="Gene3D" id="3.30.565.10">
    <property type="entry name" value="Histidine kinase-like ATPase, C-terminal domain"/>
    <property type="match status" value="1"/>
</dbReference>
<keyword evidence="2 4" id="KW-0175">Coiled coil</keyword>
<gene>
    <name evidence="6" type="ORF">HF521_016129</name>
</gene>
<accession>A0A8T0BQA6</accession>
<dbReference type="AlphaFoldDB" id="A0A8T0BQA6"/>
<dbReference type="InterPro" id="IPR041006">
    <property type="entry name" value="Morc_S5"/>
</dbReference>
<dbReference type="EMBL" id="JABFDY010000003">
    <property type="protein sequence ID" value="KAF7709279.1"/>
    <property type="molecule type" value="Genomic_DNA"/>
</dbReference>
<dbReference type="Pfam" id="PF17942">
    <property type="entry name" value="Morc6_S5"/>
    <property type="match status" value="1"/>
</dbReference>
<protein>
    <recommendedName>
        <fullName evidence="5">Morc S5 domain-containing protein</fullName>
    </recommendedName>
</protein>
<evidence type="ECO:0000259" key="5">
    <source>
        <dbReference type="Pfam" id="PF17942"/>
    </source>
</evidence>
<evidence type="ECO:0000256" key="4">
    <source>
        <dbReference type="SAM" id="Coils"/>
    </source>
</evidence>
<dbReference type="InterPro" id="IPR045261">
    <property type="entry name" value="MORC_ATPase"/>
</dbReference>
<sequence length="529" mass="60526">MPLSMISPRYLHTISTIHPGLFSAVAQLIDNAYDPDVSAQHFWIDKTEFKGQDCLIFMDNGKGMDYDTMHQMLSFGFSDKKAVRGHAPVGLYGNGFKSGSMRLGKDVIVFSKKANTIDTPEHAESLHDILKYSLFNTKEELLSEFNVIEQLCAGSSGTRIIIWNLCRTSSGELEFDFIKDRYDFQIPLNVCKSLMKTNKTQPEDRMLVPKSEYSLRRKVETCVVSKTLSKVFRDSYKPACVPPLKPIPITFGFNTKTKDHCGLMMYHKNRLIKAYEHVACQRTVDRIGVGVIGVIECNYLIPTLNKQDFDNTEIYRKTMLNVGIMLEEYWREVNYINKHCDKPVEDIVSSDNTSDFSDLFSSVIPERKRTALNLLQENPEKKARVGNYNISDGPTTSTASPYLFPFIPITCFDSIEEDWEKANETELTSSGNDVTDKNSVNKEQINQMTQTSSENKHDYQELYLQVKEEIKQIQHILEEKAKEQEELKGKVDSLKKEKSNLLTCCETLIKDLKEIKRECEIVKVEPKTP</sequence>
<dbReference type="SUPFAM" id="SSF55874">
    <property type="entry name" value="ATPase domain of HSP90 chaperone/DNA topoisomerase II/histidine kinase"/>
    <property type="match status" value="1"/>
</dbReference>
<dbReference type="PANTHER" id="PTHR23336">
    <property type="entry name" value="ZINC FINGER CW-TYPE COILED-COIL DOMAIN PROTEIN 3"/>
    <property type="match status" value="1"/>
</dbReference>
<dbReference type="InterPro" id="IPR036890">
    <property type="entry name" value="HATPase_C_sf"/>
</dbReference>
<evidence type="ECO:0000256" key="1">
    <source>
        <dbReference type="ARBA" id="ARBA00004123"/>
    </source>
</evidence>
<keyword evidence="7" id="KW-1185">Reference proteome</keyword>
<dbReference type="GO" id="GO:0016887">
    <property type="term" value="F:ATP hydrolysis activity"/>
    <property type="evidence" value="ECO:0007669"/>
    <property type="project" value="InterPro"/>
</dbReference>